<dbReference type="GO" id="GO:0061630">
    <property type="term" value="F:ubiquitin protein ligase activity"/>
    <property type="evidence" value="ECO:0007669"/>
    <property type="project" value="InterPro"/>
</dbReference>
<proteinExistence type="predicted"/>
<dbReference type="GO" id="GO:0032436">
    <property type="term" value="P:positive regulation of proteasomal ubiquitin-dependent protein catabolic process"/>
    <property type="evidence" value="ECO:0007669"/>
    <property type="project" value="TreeGrafter"/>
</dbReference>
<evidence type="ECO:0000313" key="1">
    <source>
        <dbReference type="EMBL" id="NOV48041.1"/>
    </source>
</evidence>
<dbReference type="GO" id="GO:0031624">
    <property type="term" value="F:ubiquitin conjugating enzyme binding"/>
    <property type="evidence" value="ECO:0007669"/>
    <property type="project" value="TreeGrafter"/>
</dbReference>
<accession>A0A6M2DS66</accession>
<reference evidence="1" key="1">
    <citation type="submission" date="2020-03" db="EMBL/GenBank/DDBJ databases">
        <title>Transcriptomic Profiling of the Digestive Tract of the Rat Flea, Xenopsylla cheopis, Following Blood Feeding and Infection with Yersinia pestis.</title>
        <authorList>
            <person name="Bland D.M."/>
            <person name="Martens C.A."/>
            <person name="Virtaneva K."/>
            <person name="Kanakabandi K."/>
            <person name="Long D."/>
            <person name="Rosenke R."/>
            <person name="Saturday G.A."/>
            <person name="Hoyt F.H."/>
            <person name="Bruno D.P."/>
            <person name="Ribeiro J.M.C."/>
            <person name="Hinnebusch J."/>
        </authorList>
    </citation>
    <scope>NUCLEOTIDE SEQUENCE</scope>
</reference>
<name>A0A6M2DS66_XENCH</name>
<dbReference type="PANTHER" id="PTHR46717">
    <property type="entry name" value="E3 UBIQUITIN-PROTEIN LIGASE RNF180"/>
    <property type="match status" value="1"/>
</dbReference>
<dbReference type="PANTHER" id="PTHR46717:SF1">
    <property type="entry name" value="E3 UBIQUITIN-PROTEIN LIGASE RNF180"/>
    <property type="match status" value="1"/>
</dbReference>
<dbReference type="GO" id="GO:0042428">
    <property type="term" value="P:serotonin metabolic process"/>
    <property type="evidence" value="ECO:0007669"/>
    <property type="project" value="TreeGrafter"/>
</dbReference>
<dbReference type="GO" id="GO:0042415">
    <property type="term" value="P:norepinephrine metabolic process"/>
    <property type="evidence" value="ECO:0007669"/>
    <property type="project" value="TreeGrafter"/>
</dbReference>
<dbReference type="AlphaFoldDB" id="A0A6M2DS66"/>
<sequence length="116" mass="13270">MPEFPIMHCRKCRTTLCENKFALDGHGIQISNLNSKAEEKCQTAVDRFCVNQDNLPSWMLPIIESSKWTKGKINCPKCGNKIGSFDFVSGNKCECADYIIPPIYFIKSKTDVFWKQ</sequence>
<dbReference type="EMBL" id="GIIL01004315">
    <property type="protein sequence ID" value="NOV48041.1"/>
    <property type="molecule type" value="Transcribed_RNA"/>
</dbReference>
<dbReference type="GO" id="GO:0005789">
    <property type="term" value="C:endoplasmic reticulum membrane"/>
    <property type="evidence" value="ECO:0007669"/>
    <property type="project" value="TreeGrafter"/>
</dbReference>
<dbReference type="GO" id="GO:0000209">
    <property type="term" value="P:protein polyubiquitination"/>
    <property type="evidence" value="ECO:0007669"/>
    <property type="project" value="InterPro"/>
</dbReference>
<organism evidence="1">
    <name type="scientific">Xenopsylla cheopis</name>
    <name type="common">Oriental rat flea</name>
    <name type="synonym">Pulex cheopis</name>
    <dbReference type="NCBI Taxonomy" id="163159"/>
    <lineage>
        <taxon>Eukaryota</taxon>
        <taxon>Metazoa</taxon>
        <taxon>Ecdysozoa</taxon>
        <taxon>Arthropoda</taxon>
        <taxon>Hexapoda</taxon>
        <taxon>Insecta</taxon>
        <taxon>Pterygota</taxon>
        <taxon>Neoptera</taxon>
        <taxon>Endopterygota</taxon>
        <taxon>Siphonaptera</taxon>
        <taxon>Pulicidae</taxon>
        <taxon>Xenopsyllinae</taxon>
        <taxon>Xenopsylla</taxon>
    </lineage>
</organism>
<protein>
    <submittedName>
        <fullName evidence="1">Putative e3 ubiquitin-protein ligase triatoma dimidiata</fullName>
    </submittedName>
</protein>
<dbReference type="InterPro" id="IPR033263">
    <property type="entry name" value="RNF180"/>
</dbReference>